<name>A0ABR3IXY6_9AGAR</name>
<keyword evidence="3" id="KW-1185">Reference proteome</keyword>
<dbReference type="EMBL" id="JASNQZ010000014">
    <property type="protein sequence ID" value="KAL0947980.1"/>
    <property type="molecule type" value="Genomic_DNA"/>
</dbReference>
<feature type="compositionally biased region" description="Polar residues" evidence="1">
    <location>
        <begin position="1"/>
        <end position="15"/>
    </location>
</feature>
<organism evidence="2 3">
    <name type="scientific">Hohenbuehelia grisea</name>
    <dbReference type="NCBI Taxonomy" id="104357"/>
    <lineage>
        <taxon>Eukaryota</taxon>
        <taxon>Fungi</taxon>
        <taxon>Dikarya</taxon>
        <taxon>Basidiomycota</taxon>
        <taxon>Agaricomycotina</taxon>
        <taxon>Agaricomycetes</taxon>
        <taxon>Agaricomycetidae</taxon>
        <taxon>Agaricales</taxon>
        <taxon>Pleurotineae</taxon>
        <taxon>Pleurotaceae</taxon>
        <taxon>Hohenbuehelia</taxon>
    </lineage>
</organism>
<sequence length="252" mass="28027">MLSTQILQKVTCTEQPSRSTPSRVVPPSPTNHHFAGSQADPSQPNPHRLPLDYGLRRAATQPTGMSVSEARQYLTKLRSRSLAALQLEGRRAVPHSPPGPTLLENMRPQERLRWQPMPLPALNTNLAPPPFTPSALLEASPDVERASPMIEHPKLSNAFMHIHRLTPHNLHPPPMHGPRPGAHHELQSQRMSRERSGLPAPPSYEPVEGLDTQQDERLRQRRSRNGIVFTVARGLPDLPACPSGVQQAMRCF</sequence>
<feature type="region of interest" description="Disordered" evidence="1">
    <location>
        <begin position="1"/>
        <end position="51"/>
    </location>
</feature>
<evidence type="ECO:0000256" key="1">
    <source>
        <dbReference type="SAM" id="MobiDB-lite"/>
    </source>
</evidence>
<feature type="region of interest" description="Disordered" evidence="1">
    <location>
        <begin position="171"/>
        <end position="222"/>
    </location>
</feature>
<protein>
    <submittedName>
        <fullName evidence="2">Uncharacterized protein</fullName>
    </submittedName>
</protein>
<gene>
    <name evidence="2" type="ORF">HGRIS_010606</name>
</gene>
<accession>A0ABR3IXY6</accession>
<reference evidence="3" key="1">
    <citation type="submission" date="2024-06" db="EMBL/GenBank/DDBJ databases">
        <title>Multi-omics analyses provide insights into the biosynthesis of the anticancer antibiotic pleurotin in Hohenbuehelia grisea.</title>
        <authorList>
            <person name="Weaver J.A."/>
            <person name="Alberti F."/>
        </authorList>
    </citation>
    <scope>NUCLEOTIDE SEQUENCE [LARGE SCALE GENOMIC DNA]</scope>
    <source>
        <strain evidence="3">T-177</strain>
    </source>
</reference>
<evidence type="ECO:0000313" key="2">
    <source>
        <dbReference type="EMBL" id="KAL0947980.1"/>
    </source>
</evidence>
<comment type="caution">
    <text evidence="2">The sequence shown here is derived from an EMBL/GenBank/DDBJ whole genome shotgun (WGS) entry which is preliminary data.</text>
</comment>
<proteinExistence type="predicted"/>
<evidence type="ECO:0000313" key="3">
    <source>
        <dbReference type="Proteomes" id="UP001556367"/>
    </source>
</evidence>
<dbReference type="Proteomes" id="UP001556367">
    <property type="component" value="Unassembled WGS sequence"/>
</dbReference>
<feature type="compositionally biased region" description="Basic and acidic residues" evidence="1">
    <location>
        <begin position="182"/>
        <end position="196"/>
    </location>
</feature>